<protein>
    <submittedName>
        <fullName evidence="1">Uncharacterized protein</fullName>
    </submittedName>
</protein>
<name>A0ACB6Z6L1_THEGA</name>
<dbReference type="EMBL" id="MU118095">
    <property type="protein sequence ID" value="KAF9645325.1"/>
    <property type="molecule type" value="Genomic_DNA"/>
</dbReference>
<accession>A0ACB6Z6L1</accession>
<reference evidence="1" key="1">
    <citation type="submission" date="2019-10" db="EMBL/GenBank/DDBJ databases">
        <authorList>
            <consortium name="DOE Joint Genome Institute"/>
            <person name="Kuo A."/>
            <person name="Miyauchi S."/>
            <person name="Kiss E."/>
            <person name="Drula E."/>
            <person name="Kohler A."/>
            <person name="Sanchez-Garcia M."/>
            <person name="Andreopoulos B."/>
            <person name="Barry K.W."/>
            <person name="Bonito G."/>
            <person name="Buee M."/>
            <person name="Carver A."/>
            <person name="Chen C."/>
            <person name="Cichocki N."/>
            <person name="Clum A."/>
            <person name="Culley D."/>
            <person name="Crous P.W."/>
            <person name="Fauchery L."/>
            <person name="Girlanda M."/>
            <person name="Hayes R."/>
            <person name="Keri Z."/>
            <person name="Labutti K."/>
            <person name="Lipzen A."/>
            <person name="Lombard V."/>
            <person name="Magnuson J."/>
            <person name="Maillard F."/>
            <person name="Morin E."/>
            <person name="Murat C."/>
            <person name="Nolan M."/>
            <person name="Ohm R."/>
            <person name="Pangilinan J."/>
            <person name="Pereira M."/>
            <person name="Perotto S."/>
            <person name="Peter M."/>
            <person name="Riley R."/>
            <person name="Sitrit Y."/>
            <person name="Stielow B."/>
            <person name="Szollosi G."/>
            <person name="Zifcakova L."/>
            <person name="Stursova M."/>
            <person name="Spatafora J.W."/>
            <person name="Tedersoo L."/>
            <person name="Vaario L.-M."/>
            <person name="Yamada A."/>
            <person name="Yan M."/>
            <person name="Wang P."/>
            <person name="Xu J."/>
            <person name="Bruns T."/>
            <person name="Baldrian P."/>
            <person name="Vilgalys R."/>
            <person name="Henrissat B."/>
            <person name="Grigoriev I.V."/>
            <person name="Hibbett D."/>
            <person name="Nagy L.G."/>
            <person name="Martin F.M."/>
        </authorList>
    </citation>
    <scope>NUCLEOTIDE SEQUENCE</scope>
    <source>
        <strain evidence="1">P2</strain>
    </source>
</reference>
<gene>
    <name evidence="1" type="ORF">BDM02DRAFT_3101561</name>
</gene>
<comment type="caution">
    <text evidence="1">The sequence shown here is derived from an EMBL/GenBank/DDBJ whole genome shotgun (WGS) entry which is preliminary data.</text>
</comment>
<evidence type="ECO:0000313" key="1">
    <source>
        <dbReference type="EMBL" id="KAF9645325.1"/>
    </source>
</evidence>
<organism evidence="1 2">
    <name type="scientific">Thelephora ganbajun</name>
    <name type="common">Ganba fungus</name>
    <dbReference type="NCBI Taxonomy" id="370292"/>
    <lineage>
        <taxon>Eukaryota</taxon>
        <taxon>Fungi</taxon>
        <taxon>Dikarya</taxon>
        <taxon>Basidiomycota</taxon>
        <taxon>Agaricomycotina</taxon>
        <taxon>Agaricomycetes</taxon>
        <taxon>Thelephorales</taxon>
        <taxon>Thelephoraceae</taxon>
        <taxon>Thelephora</taxon>
    </lineage>
</organism>
<sequence>MLDLWAEEFFWLHVYLILAFGDYPALAKLMHMKGHNDLCPCQFCEIHGVCAPGVKVYYIPLFQPNGSMSPADLPMHNHTTFIKQANQVLAVTTINKANELAKEHSIKGIWVLSSLSSLNFLLSFPFNFMHLIFENLIPNLVQHYTGTFKDLDCGAKEYLIPQEEWLEICAAGESSGNTIPTAFRAWIPNLKTDYSSMTAEKWALWAMWLAPILLQDCFPNWKYYDHFMKLIHLINKCVSWVLKQSELEEIRVGFQEWVEEYEE</sequence>
<proteinExistence type="predicted"/>
<reference evidence="1" key="2">
    <citation type="journal article" date="2020" name="Nat. Commun.">
        <title>Large-scale genome sequencing of mycorrhizal fungi provides insights into the early evolution of symbiotic traits.</title>
        <authorList>
            <person name="Miyauchi S."/>
            <person name="Kiss E."/>
            <person name="Kuo A."/>
            <person name="Drula E."/>
            <person name="Kohler A."/>
            <person name="Sanchez-Garcia M."/>
            <person name="Morin E."/>
            <person name="Andreopoulos B."/>
            <person name="Barry K.W."/>
            <person name="Bonito G."/>
            <person name="Buee M."/>
            <person name="Carver A."/>
            <person name="Chen C."/>
            <person name="Cichocki N."/>
            <person name="Clum A."/>
            <person name="Culley D."/>
            <person name="Crous P.W."/>
            <person name="Fauchery L."/>
            <person name="Girlanda M."/>
            <person name="Hayes R.D."/>
            <person name="Keri Z."/>
            <person name="LaButti K."/>
            <person name="Lipzen A."/>
            <person name="Lombard V."/>
            <person name="Magnuson J."/>
            <person name="Maillard F."/>
            <person name="Murat C."/>
            <person name="Nolan M."/>
            <person name="Ohm R.A."/>
            <person name="Pangilinan J."/>
            <person name="Pereira M.F."/>
            <person name="Perotto S."/>
            <person name="Peter M."/>
            <person name="Pfister S."/>
            <person name="Riley R."/>
            <person name="Sitrit Y."/>
            <person name="Stielow J.B."/>
            <person name="Szollosi G."/>
            <person name="Zifcakova L."/>
            <person name="Stursova M."/>
            <person name="Spatafora J.W."/>
            <person name="Tedersoo L."/>
            <person name="Vaario L.M."/>
            <person name="Yamada A."/>
            <person name="Yan M."/>
            <person name="Wang P."/>
            <person name="Xu J."/>
            <person name="Bruns T."/>
            <person name="Baldrian P."/>
            <person name="Vilgalys R."/>
            <person name="Dunand C."/>
            <person name="Henrissat B."/>
            <person name="Grigoriev I.V."/>
            <person name="Hibbett D."/>
            <person name="Nagy L.G."/>
            <person name="Martin F.M."/>
        </authorList>
    </citation>
    <scope>NUCLEOTIDE SEQUENCE</scope>
    <source>
        <strain evidence="1">P2</strain>
    </source>
</reference>
<dbReference type="Proteomes" id="UP000886501">
    <property type="component" value="Unassembled WGS sequence"/>
</dbReference>
<evidence type="ECO:0000313" key="2">
    <source>
        <dbReference type="Proteomes" id="UP000886501"/>
    </source>
</evidence>
<keyword evidence="2" id="KW-1185">Reference proteome</keyword>